<evidence type="ECO:0000313" key="1">
    <source>
        <dbReference type="Proteomes" id="UP000790787"/>
    </source>
</evidence>
<dbReference type="Proteomes" id="UP000790787">
    <property type="component" value="Chromosome 1"/>
</dbReference>
<reference evidence="2" key="2">
    <citation type="submission" date="2025-08" db="UniProtKB">
        <authorList>
            <consortium name="RefSeq"/>
        </authorList>
    </citation>
    <scope>IDENTIFICATION</scope>
    <source>
        <tissue evidence="2">Leaf</tissue>
    </source>
</reference>
<protein>
    <submittedName>
        <fullName evidence="2">Uncharacterized protein LOC142163963</fullName>
    </submittedName>
</protein>
<evidence type="ECO:0000313" key="2">
    <source>
        <dbReference type="RefSeq" id="XP_075077221.1"/>
    </source>
</evidence>
<name>A0AC58RWV8_TOBAC</name>
<sequence length="560" mass="62240">MTPTPSCPCPESRIFVEHIEQQRLVQFLSGLNESFAQVKGQIMLMIPTPNINEAYAMAVQDESQRAKAASISNLEIGAQAMTYNTGHVANPMASNAGYGANVVGYNTGQTYTGGYKQKNQLYCDYCKYKGHTRDVCYKLVGYPADFKPKRKNFGRNATAAHVQMDKCTAAPNEQIERSKAEPAGHFFTEEQYLQLLRMLNQVNTNTNTSTDTAAHAKVTVSKLTRDLNLFLAFFPACCIFQDICNGKVKGIGRMEHGLYVLDQNIKVNTHGGLLVDDFSRFTWVCLLNSKDESIVVLKFFIALIRTKFSSNVKVLRTANGGEFFNNQLKELLCAEGITHQSTCPYTPQRNGVVERRHRYILDTARSLRFQANLLLRFWGECIMTAVYLINRIPSRILGGKCPFELLFNKAPSLDHLIVFGCLCYAANLKKRDEFSARAIPAEDSFPFMQQPGECSSSSTIPSTDQDHNTPVTGPDALSPTTIFPIDEPSVDVMPTDPPPPDIQEDMSLNSPIDVASPTSHSMDSHTLSTADSILHSPASLPQYEGNFEPRRSSRTSRPPI</sequence>
<gene>
    <name evidence="2" type="primary">LOC142163963</name>
</gene>
<accession>A0AC58RWV8</accession>
<organism evidence="1 2">
    <name type="scientific">Nicotiana tabacum</name>
    <name type="common">Common tobacco</name>
    <dbReference type="NCBI Taxonomy" id="4097"/>
    <lineage>
        <taxon>Eukaryota</taxon>
        <taxon>Viridiplantae</taxon>
        <taxon>Streptophyta</taxon>
        <taxon>Embryophyta</taxon>
        <taxon>Tracheophyta</taxon>
        <taxon>Spermatophyta</taxon>
        <taxon>Magnoliopsida</taxon>
        <taxon>eudicotyledons</taxon>
        <taxon>Gunneridae</taxon>
        <taxon>Pentapetalae</taxon>
        <taxon>asterids</taxon>
        <taxon>lamiids</taxon>
        <taxon>Solanales</taxon>
        <taxon>Solanaceae</taxon>
        <taxon>Nicotianoideae</taxon>
        <taxon>Nicotianeae</taxon>
        <taxon>Nicotiana</taxon>
    </lineage>
</organism>
<dbReference type="RefSeq" id="XP_075077221.1">
    <property type="nucleotide sequence ID" value="XM_075221120.1"/>
</dbReference>
<proteinExistence type="predicted"/>
<reference evidence="1" key="1">
    <citation type="journal article" date="2014" name="Nat. Commun.">
        <title>The tobacco genome sequence and its comparison with those of tomato and potato.</title>
        <authorList>
            <person name="Sierro N."/>
            <person name="Battey J.N."/>
            <person name="Ouadi S."/>
            <person name="Bakaher N."/>
            <person name="Bovet L."/>
            <person name="Willig A."/>
            <person name="Goepfert S."/>
            <person name="Peitsch M.C."/>
            <person name="Ivanov N.V."/>
        </authorList>
    </citation>
    <scope>NUCLEOTIDE SEQUENCE [LARGE SCALE GENOMIC DNA]</scope>
</reference>
<keyword evidence="1" id="KW-1185">Reference proteome</keyword>